<protein>
    <recommendedName>
        <fullName evidence="7">Protein kinase domain-containing protein</fullName>
    </recommendedName>
</protein>
<name>A0A2A9P3J9_OPHUN</name>
<dbReference type="SUPFAM" id="SSF56112">
    <property type="entry name" value="Protein kinase-like (PK-like)"/>
    <property type="match status" value="1"/>
</dbReference>
<dbReference type="GO" id="GO:0005634">
    <property type="term" value="C:nucleus"/>
    <property type="evidence" value="ECO:0007669"/>
    <property type="project" value="TreeGrafter"/>
</dbReference>
<dbReference type="PROSITE" id="PS00107">
    <property type="entry name" value="PROTEIN_KINASE_ATP"/>
    <property type="match status" value="1"/>
</dbReference>
<dbReference type="EMBL" id="LAZP02000901">
    <property type="protein sequence ID" value="PFH55470.1"/>
    <property type="molecule type" value="Genomic_DNA"/>
</dbReference>
<keyword evidence="1" id="KW-0723">Serine/threonine-protein kinase</keyword>
<dbReference type="PROSITE" id="PS50011">
    <property type="entry name" value="PROTEIN_KINASE_DOM"/>
    <property type="match status" value="1"/>
</dbReference>
<keyword evidence="2" id="KW-0808">Transferase</keyword>
<keyword evidence="4" id="KW-0418">Kinase</keyword>
<dbReference type="SMART" id="SM00220">
    <property type="entry name" value="S_TKc"/>
    <property type="match status" value="1"/>
</dbReference>
<gene>
    <name evidence="8" type="ORF">XA68_18264</name>
</gene>
<dbReference type="InterPro" id="IPR017441">
    <property type="entry name" value="Protein_kinase_ATP_BS"/>
</dbReference>
<evidence type="ECO:0000313" key="9">
    <source>
        <dbReference type="Proteomes" id="UP000037136"/>
    </source>
</evidence>
<dbReference type="Gene3D" id="3.30.200.20">
    <property type="entry name" value="Phosphorylase Kinase, domain 1"/>
    <property type="match status" value="1"/>
</dbReference>
<dbReference type="GO" id="GO:0005524">
    <property type="term" value="F:ATP binding"/>
    <property type="evidence" value="ECO:0007669"/>
    <property type="project" value="UniProtKB-UniRule"/>
</dbReference>
<dbReference type="Pfam" id="PF00069">
    <property type="entry name" value="Pkinase"/>
    <property type="match status" value="1"/>
</dbReference>
<reference evidence="8 9" key="2">
    <citation type="journal article" date="2017" name="Sci. Rep.">
        <title>Ant-infecting Ophiocordyceps genomes reveal a high diversity of potential behavioral manipulation genes and a possible major role for enterotoxins.</title>
        <authorList>
            <person name="de Bekker C."/>
            <person name="Ohm R.A."/>
            <person name="Evans H.C."/>
            <person name="Brachmann A."/>
            <person name="Hughes D.P."/>
        </authorList>
    </citation>
    <scope>NUCLEOTIDE SEQUENCE [LARGE SCALE GENOMIC DNA]</scope>
    <source>
        <strain evidence="8 9">SC16a</strain>
    </source>
</reference>
<dbReference type="GO" id="GO:0004674">
    <property type="term" value="F:protein serine/threonine kinase activity"/>
    <property type="evidence" value="ECO:0007669"/>
    <property type="project" value="UniProtKB-KW"/>
</dbReference>
<dbReference type="InterPro" id="IPR000719">
    <property type="entry name" value="Prot_kinase_dom"/>
</dbReference>
<dbReference type="Gene3D" id="1.10.510.10">
    <property type="entry name" value="Transferase(Phosphotransferase) domain 1"/>
    <property type="match status" value="1"/>
</dbReference>
<evidence type="ECO:0000256" key="5">
    <source>
        <dbReference type="ARBA" id="ARBA00022840"/>
    </source>
</evidence>
<dbReference type="OrthoDB" id="5979581at2759"/>
<dbReference type="InterPro" id="IPR011009">
    <property type="entry name" value="Kinase-like_dom_sf"/>
</dbReference>
<evidence type="ECO:0000313" key="8">
    <source>
        <dbReference type="EMBL" id="PFH55470.1"/>
    </source>
</evidence>
<organism evidence="8 9">
    <name type="scientific">Ophiocordyceps unilateralis</name>
    <name type="common">Zombie-ant fungus</name>
    <name type="synonym">Torrubia unilateralis</name>
    <dbReference type="NCBI Taxonomy" id="268505"/>
    <lineage>
        <taxon>Eukaryota</taxon>
        <taxon>Fungi</taxon>
        <taxon>Dikarya</taxon>
        <taxon>Ascomycota</taxon>
        <taxon>Pezizomycotina</taxon>
        <taxon>Sordariomycetes</taxon>
        <taxon>Hypocreomycetidae</taxon>
        <taxon>Hypocreales</taxon>
        <taxon>Ophiocordycipitaceae</taxon>
        <taxon>Ophiocordyceps</taxon>
    </lineage>
</organism>
<evidence type="ECO:0000256" key="1">
    <source>
        <dbReference type="ARBA" id="ARBA00022527"/>
    </source>
</evidence>
<dbReference type="Proteomes" id="UP000037136">
    <property type="component" value="Unassembled WGS sequence"/>
</dbReference>
<proteinExistence type="predicted"/>
<keyword evidence="3 6" id="KW-0547">Nucleotide-binding</keyword>
<reference evidence="8 9" key="1">
    <citation type="journal article" date="2015" name="BMC Genomics">
        <title>Gene expression during zombie ant biting behavior reflects the complexity underlying fungal parasitic behavioral manipulation.</title>
        <authorList>
            <person name="de Bekker C."/>
            <person name="Ohm R.A."/>
            <person name="Loreto R.G."/>
            <person name="Sebastian A."/>
            <person name="Albert I."/>
            <person name="Merrow M."/>
            <person name="Brachmann A."/>
            <person name="Hughes D.P."/>
        </authorList>
    </citation>
    <scope>NUCLEOTIDE SEQUENCE [LARGE SCALE GENOMIC DNA]</scope>
    <source>
        <strain evidence="8 9">SC16a</strain>
    </source>
</reference>
<keyword evidence="9" id="KW-1185">Reference proteome</keyword>
<comment type="caution">
    <text evidence="8">The sequence shown here is derived from an EMBL/GenBank/DDBJ whole genome shotgun (WGS) entry which is preliminary data.</text>
</comment>
<feature type="binding site" evidence="6">
    <location>
        <position position="87"/>
    </location>
    <ligand>
        <name>ATP</name>
        <dbReference type="ChEBI" id="CHEBI:30616"/>
    </ligand>
</feature>
<dbReference type="GO" id="GO:0043484">
    <property type="term" value="P:regulation of RNA splicing"/>
    <property type="evidence" value="ECO:0007669"/>
    <property type="project" value="TreeGrafter"/>
</dbReference>
<evidence type="ECO:0000256" key="4">
    <source>
        <dbReference type="ARBA" id="ARBA00022777"/>
    </source>
</evidence>
<keyword evidence="5 6" id="KW-0067">ATP-binding</keyword>
<dbReference type="AlphaFoldDB" id="A0A2A9P3J9"/>
<evidence type="ECO:0000256" key="2">
    <source>
        <dbReference type="ARBA" id="ARBA00022679"/>
    </source>
</evidence>
<dbReference type="STRING" id="268505.A0A2A9P3J9"/>
<feature type="domain" description="Protein kinase" evidence="7">
    <location>
        <begin position="58"/>
        <end position="396"/>
    </location>
</feature>
<dbReference type="InterPro" id="IPR051175">
    <property type="entry name" value="CLK_kinases"/>
</dbReference>
<evidence type="ECO:0000256" key="3">
    <source>
        <dbReference type="ARBA" id="ARBA00022741"/>
    </source>
</evidence>
<evidence type="ECO:0000259" key="7">
    <source>
        <dbReference type="PROSITE" id="PS50011"/>
    </source>
</evidence>
<sequence length="401" mass="45857">MDVRKFSKPATMLRPREFPSSGFEIIDPSQKVEEERLPFYKQDDYYPMRIGDVIENRYQIVAKLGYGTTSTVWLSHDLREQKHWVLKVHVHTLKENQEIKVFRHIAQTSLDDHPGREYIRQFEDSFKLKGPCGEHDVLVMTPLGMSLRTLQEMQKDAVLQQMLVLRAIDQVLLGLNFLHEANVIHTDLHADNLLVAIADDSVLSMVEENEINKPSARKQSGDVTIYVSQYMLGGAGPLTISDLGQARIGRQHRGNAMPVPYRAPEVILNMTWGAAVDAWSVGLLAWDLLERERLFRVYNHSCQEENDAHHLAAMTVLLGPPPPEFLRSSAEARKYWSDDGQWHGPVLLPSKPSLESLTSTLAGKDKEMFLNFLQGVLRWVPEERLTTLQAYFHPWLRGEET</sequence>
<evidence type="ECO:0000256" key="6">
    <source>
        <dbReference type="PROSITE-ProRule" id="PRU10141"/>
    </source>
</evidence>
<accession>A0A2A9P3J9</accession>
<dbReference type="PANTHER" id="PTHR45646">
    <property type="entry name" value="SERINE/THREONINE-PROTEIN KINASE DOA-RELATED"/>
    <property type="match status" value="1"/>
</dbReference>
<dbReference type="PANTHER" id="PTHR45646:SF11">
    <property type="entry name" value="SERINE_THREONINE-PROTEIN KINASE DOA"/>
    <property type="match status" value="1"/>
</dbReference>